<dbReference type="InterPro" id="IPR051531">
    <property type="entry name" value="N-acetyltransferase"/>
</dbReference>
<reference evidence="2 3" key="1">
    <citation type="journal article" date="2024" name="Commun. Biol.">
        <title>Comparative genomic analysis of thermophilic fungi reveals convergent evolutionary adaptations and gene losses.</title>
        <authorList>
            <person name="Steindorff A.S."/>
            <person name="Aguilar-Pontes M.V."/>
            <person name="Robinson A.J."/>
            <person name="Andreopoulos B."/>
            <person name="LaButti K."/>
            <person name="Kuo A."/>
            <person name="Mondo S."/>
            <person name="Riley R."/>
            <person name="Otillar R."/>
            <person name="Haridas S."/>
            <person name="Lipzen A."/>
            <person name="Grimwood J."/>
            <person name="Schmutz J."/>
            <person name="Clum A."/>
            <person name="Reid I.D."/>
            <person name="Moisan M.C."/>
            <person name="Butler G."/>
            <person name="Nguyen T.T.M."/>
            <person name="Dewar K."/>
            <person name="Conant G."/>
            <person name="Drula E."/>
            <person name="Henrissat B."/>
            <person name="Hansel C."/>
            <person name="Singer S."/>
            <person name="Hutchinson M.I."/>
            <person name="de Vries R.P."/>
            <person name="Natvig D.O."/>
            <person name="Powell A.J."/>
            <person name="Tsang A."/>
            <person name="Grigoriev I.V."/>
        </authorList>
    </citation>
    <scope>NUCLEOTIDE SEQUENCE [LARGE SCALE GENOMIC DNA]</scope>
    <source>
        <strain evidence="2 3">CBS 494.80</strain>
    </source>
</reference>
<gene>
    <name evidence="2" type="ORF">VTL71DRAFT_15330</name>
</gene>
<dbReference type="PROSITE" id="PS51186">
    <property type="entry name" value="GNAT"/>
    <property type="match status" value="1"/>
</dbReference>
<dbReference type="InterPro" id="IPR016181">
    <property type="entry name" value="Acyl_CoA_acyltransferase"/>
</dbReference>
<feature type="domain" description="N-acetyltransferase" evidence="1">
    <location>
        <begin position="34"/>
        <end position="180"/>
    </location>
</feature>
<dbReference type="Pfam" id="PF13302">
    <property type="entry name" value="Acetyltransf_3"/>
    <property type="match status" value="1"/>
</dbReference>
<evidence type="ECO:0000259" key="1">
    <source>
        <dbReference type="PROSITE" id="PS51186"/>
    </source>
</evidence>
<dbReference type="Proteomes" id="UP001595075">
    <property type="component" value="Unassembled WGS sequence"/>
</dbReference>
<proteinExistence type="predicted"/>
<dbReference type="SUPFAM" id="SSF55729">
    <property type="entry name" value="Acyl-CoA N-acyltransferases (Nat)"/>
    <property type="match status" value="1"/>
</dbReference>
<dbReference type="Gene3D" id="3.40.630.30">
    <property type="match status" value="1"/>
</dbReference>
<name>A0ABR4CG91_9HELO</name>
<evidence type="ECO:0000313" key="3">
    <source>
        <dbReference type="Proteomes" id="UP001595075"/>
    </source>
</evidence>
<protein>
    <recommendedName>
        <fullName evidence="1">N-acetyltransferase domain-containing protein</fullName>
    </recommendedName>
</protein>
<accession>A0ABR4CG91</accession>
<dbReference type="PANTHER" id="PTHR43792:SF1">
    <property type="entry name" value="N-ACETYLTRANSFERASE DOMAIN-CONTAINING PROTEIN"/>
    <property type="match status" value="1"/>
</dbReference>
<organism evidence="2 3">
    <name type="scientific">Oculimacula yallundae</name>
    <dbReference type="NCBI Taxonomy" id="86028"/>
    <lineage>
        <taxon>Eukaryota</taxon>
        <taxon>Fungi</taxon>
        <taxon>Dikarya</taxon>
        <taxon>Ascomycota</taxon>
        <taxon>Pezizomycotina</taxon>
        <taxon>Leotiomycetes</taxon>
        <taxon>Helotiales</taxon>
        <taxon>Ploettnerulaceae</taxon>
        <taxon>Oculimacula</taxon>
    </lineage>
</organism>
<evidence type="ECO:0000313" key="2">
    <source>
        <dbReference type="EMBL" id="KAL2068992.1"/>
    </source>
</evidence>
<dbReference type="EMBL" id="JAZHXI010000008">
    <property type="protein sequence ID" value="KAL2068992.1"/>
    <property type="molecule type" value="Genomic_DNA"/>
</dbReference>
<comment type="caution">
    <text evidence="2">The sequence shown here is derived from an EMBL/GenBank/DDBJ whole genome shotgun (WGS) entry which is preliminary data.</text>
</comment>
<sequence length="194" mass="22219">MSLSKYPIQSERLWLQPLNVEDHLEGYHALNTDESVTKWSSHIGTRDLEDTKARLISRMPSDEEPWMEMYAIMLRPSGTEPPAYIGGMGIIRISEDKEAGEIGYGILAAHRGKGYAPEALKALVDYYWRSERIMQMEKLNAGTEPGNLASQRVVEKAGFRRKKLVEKAFEAPNPVTKEMEWRSIILWEVERPKV</sequence>
<dbReference type="InterPro" id="IPR000182">
    <property type="entry name" value="GNAT_dom"/>
</dbReference>
<keyword evidence="3" id="KW-1185">Reference proteome</keyword>
<dbReference type="PANTHER" id="PTHR43792">
    <property type="entry name" value="GNAT FAMILY, PUTATIVE (AFU_ORTHOLOGUE AFUA_3G00765)-RELATED-RELATED"/>
    <property type="match status" value="1"/>
</dbReference>